<dbReference type="SMART" id="SM00387">
    <property type="entry name" value="HATPase_c"/>
    <property type="match status" value="1"/>
</dbReference>
<evidence type="ECO:0000256" key="8">
    <source>
        <dbReference type="SAM" id="Phobius"/>
    </source>
</evidence>
<dbReference type="EC" id="2.7.13.3" evidence="2"/>
<feature type="transmembrane region" description="Helical" evidence="8">
    <location>
        <begin position="77"/>
        <end position="98"/>
    </location>
</feature>
<dbReference type="Gene3D" id="3.30.450.20">
    <property type="entry name" value="PAS domain"/>
    <property type="match status" value="1"/>
</dbReference>
<evidence type="ECO:0000256" key="5">
    <source>
        <dbReference type="ARBA" id="ARBA00022741"/>
    </source>
</evidence>
<dbReference type="PANTHER" id="PTHR41523">
    <property type="entry name" value="TWO-COMPONENT SYSTEM SENSOR PROTEIN"/>
    <property type="match status" value="1"/>
</dbReference>
<comment type="catalytic activity">
    <reaction evidence="1">
        <text>ATP + protein L-histidine = ADP + protein N-phospho-L-histidine.</text>
        <dbReference type="EC" id="2.7.13.3"/>
    </reaction>
</comment>
<keyword evidence="4" id="KW-0808">Transferase</keyword>
<dbReference type="InterPro" id="IPR036890">
    <property type="entry name" value="HATPase_C_sf"/>
</dbReference>
<sequence>MNLQIYDNLLSLKMNNTSFFSVKKNVSALGSILMFLIANLEVISQTKQNFILSKTDKNLFLFFAHDKLQKIQTRNDVVNLYVFIVSLVVLVLFMILFYNCFRLKKIIKEQLEIKNQEITKQNELTKKMFLEKEWLLKEIHHRVKNNLQIVISLLNTQSAYLDNEDALIAIQNSKHRMQVMSIIHQKLYQSDNLANIDMDWYIFELINYIKDCFDIDDRINFILDIEKVYLDVSQAVPLGLIINEAINNSIKYAFPFESKGTIHLLLKNTEEDNYKLIIADNGVGITENFDGLERNSLGMNLIIGLSNQIDGTLAIINDDGLQIKLTFTKNTEFEEPSDNSEIV</sequence>
<evidence type="ECO:0000259" key="9">
    <source>
        <dbReference type="SMART" id="SM00387"/>
    </source>
</evidence>
<keyword evidence="3" id="KW-0597">Phosphoprotein</keyword>
<feature type="domain" description="Histidine kinase/HSP90-like ATPase" evidence="9">
    <location>
        <begin position="233"/>
        <end position="331"/>
    </location>
</feature>
<accession>A0ABQ1UNQ9</accession>
<keyword evidence="7" id="KW-0067">ATP-binding</keyword>
<dbReference type="InterPro" id="IPR011495">
    <property type="entry name" value="Sig_transdc_His_kin_sub2_dim/P"/>
</dbReference>
<gene>
    <name evidence="10" type="ORF">GCM10011518_34770</name>
</gene>
<dbReference type="InterPro" id="IPR003594">
    <property type="entry name" value="HATPase_dom"/>
</dbReference>
<comment type="caution">
    <text evidence="10">The sequence shown here is derived from an EMBL/GenBank/DDBJ whole genome shotgun (WGS) entry which is preliminary data.</text>
</comment>
<proteinExistence type="predicted"/>
<evidence type="ECO:0000256" key="2">
    <source>
        <dbReference type="ARBA" id="ARBA00012438"/>
    </source>
</evidence>
<dbReference type="EMBL" id="BMKP01000008">
    <property type="protein sequence ID" value="GGF22581.1"/>
    <property type="molecule type" value="Genomic_DNA"/>
</dbReference>
<dbReference type="Proteomes" id="UP000655016">
    <property type="component" value="Unassembled WGS sequence"/>
</dbReference>
<reference evidence="11" key="1">
    <citation type="journal article" date="2019" name="Int. J. Syst. Evol. Microbiol.">
        <title>The Global Catalogue of Microorganisms (GCM) 10K type strain sequencing project: providing services to taxonomists for standard genome sequencing and annotation.</title>
        <authorList>
            <consortium name="The Broad Institute Genomics Platform"/>
            <consortium name="The Broad Institute Genome Sequencing Center for Infectious Disease"/>
            <person name="Wu L."/>
            <person name="Ma J."/>
        </authorList>
    </citation>
    <scope>NUCLEOTIDE SEQUENCE [LARGE SCALE GENOMIC DNA]</scope>
    <source>
        <strain evidence="11">CGMCC 1.16060</strain>
    </source>
</reference>
<dbReference type="Gene3D" id="3.30.565.10">
    <property type="entry name" value="Histidine kinase-like ATPase, C-terminal domain"/>
    <property type="match status" value="1"/>
</dbReference>
<evidence type="ECO:0000256" key="6">
    <source>
        <dbReference type="ARBA" id="ARBA00022777"/>
    </source>
</evidence>
<evidence type="ECO:0000313" key="11">
    <source>
        <dbReference type="Proteomes" id="UP000655016"/>
    </source>
</evidence>
<keyword evidence="8" id="KW-1133">Transmembrane helix</keyword>
<evidence type="ECO:0000256" key="1">
    <source>
        <dbReference type="ARBA" id="ARBA00000085"/>
    </source>
</evidence>
<dbReference type="Pfam" id="PF02518">
    <property type="entry name" value="HATPase_c"/>
    <property type="match status" value="1"/>
</dbReference>
<keyword evidence="8" id="KW-0812">Transmembrane</keyword>
<evidence type="ECO:0000256" key="7">
    <source>
        <dbReference type="ARBA" id="ARBA00022840"/>
    </source>
</evidence>
<keyword evidence="8" id="KW-0472">Membrane</keyword>
<keyword evidence="6" id="KW-0418">Kinase</keyword>
<dbReference type="PANTHER" id="PTHR41523:SF8">
    <property type="entry name" value="ETHYLENE RESPONSE SENSOR PROTEIN"/>
    <property type="match status" value="1"/>
</dbReference>
<protein>
    <recommendedName>
        <fullName evidence="2">histidine kinase</fullName>
        <ecNumber evidence="2">2.7.13.3</ecNumber>
    </recommendedName>
</protein>
<evidence type="ECO:0000256" key="3">
    <source>
        <dbReference type="ARBA" id="ARBA00022553"/>
    </source>
</evidence>
<keyword evidence="5" id="KW-0547">Nucleotide-binding</keyword>
<evidence type="ECO:0000256" key="4">
    <source>
        <dbReference type="ARBA" id="ARBA00022679"/>
    </source>
</evidence>
<name>A0ABQ1UNQ9_9FLAO</name>
<organism evidence="10 11">
    <name type="scientific">Flavobacterium limi</name>
    <dbReference type="NCBI Taxonomy" id="2045105"/>
    <lineage>
        <taxon>Bacteria</taxon>
        <taxon>Pseudomonadati</taxon>
        <taxon>Bacteroidota</taxon>
        <taxon>Flavobacteriia</taxon>
        <taxon>Flavobacteriales</taxon>
        <taxon>Flavobacteriaceae</taxon>
        <taxon>Flavobacterium</taxon>
    </lineage>
</organism>
<dbReference type="Pfam" id="PF07568">
    <property type="entry name" value="HisKA_2"/>
    <property type="match status" value="1"/>
</dbReference>
<keyword evidence="11" id="KW-1185">Reference proteome</keyword>
<dbReference type="SUPFAM" id="SSF55874">
    <property type="entry name" value="ATPase domain of HSP90 chaperone/DNA topoisomerase II/histidine kinase"/>
    <property type="match status" value="1"/>
</dbReference>
<feature type="transmembrane region" description="Helical" evidence="8">
    <location>
        <begin position="26"/>
        <end position="44"/>
    </location>
</feature>
<evidence type="ECO:0000313" key="10">
    <source>
        <dbReference type="EMBL" id="GGF22581.1"/>
    </source>
</evidence>